<gene>
    <name evidence="1" type="ORF">ABXR19_13230</name>
</gene>
<dbReference type="EMBL" id="JBEWZI010000013">
    <property type="protein sequence ID" value="MET7015152.1"/>
    <property type="molecule type" value="Genomic_DNA"/>
</dbReference>
<dbReference type="RefSeq" id="WP_354601612.1">
    <property type="nucleotide sequence ID" value="NZ_JBEWZI010000013.1"/>
</dbReference>
<proteinExistence type="predicted"/>
<accession>A0ABV2TMK6</accession>
<keyword evidence="2" id="KW-1185">Reference proteome</keyword>
<evidence type="ECO:0000313" key="1">
    <source>
        <dbReference type="EMBL" id="MET7015152.1"/>
    </source>
</evidence>
<name>A0ABV2TMK6_9RHOO</name>
<protein>
    <recommendedName>
        <fullName evidence="3">DUF4019 domain-containing protein</fullName>
    </recommendedName>
</protein>
<evidence type="ECO:0000313" key="2">
    <source>
        <dbReference type="Proteomes" id="UP001549691"/>
    </source>
</evidence>
<organism evidence="1 2">
    <name type="scientific">Uliginosibacterium flavum</name>
    <dbReference type="NCBI Taxonomy" id="1396831"/>
    <lineage>
        <taxon>Bacteria</taxon>
        <taxon>Pseudomonadati</taxon>
        <taxon>Pseudomonadota</taxon>
        <taxon>Betaproteobacteria</taxon>
        <taxon>Rhodocyclales</taxon>
        <taxon>Zoogloeaceae</taxon>
        <taxon>Uliginosibacterium</taxon>
    </lineage>
</organism>
<dbReference type="Proteomes" id="UP001549691">
    <property type="component" value="Unassembled WGS sequence"/>
</dbReference>
<comment type="caution">
    <text evidence="1">The sequence shown here is derived from an EMBL/GenBank/DDBJ whole genome shotgun (WGS) entry which is preliminary data.</text>
</comment>
<reference evidence="1 2" key="1">
    <citation type="submission" date="2024-07" db="EMBL/GenBank/DDBJ databases">
        <title>Uliginosibacterium flavum JJ3220;KACC:17644.</title>
        <authorList>
            <person name="Kim M.K."/>
        </authorList>
    </citation>
    <scope>NUCLEOTIDE SEQUENCE [LARGE SCALE GENOMIC DNA]</scope>
    <source>
        <strain evidence="1 2">KACC:17644</strain>
    </source>
</reference>
<sequence>MSFAYGLRSFLFVALVAITPFAWGMNEDPSVLDARQRLADAFSAKDKKAVYALISDPWGGFRFYESQTDEWWAEAGRSLREAKRISEEEAADLWGATRPYDTNRVTYSILRSGKPRAIGFVLRNSSWVLDLNSFLGPFPTGLRQPDPH</sequence>
<evidence type="ECO:0008006" key="3">
    <source>
        <dbReference type="Google" id="ProtNLM"/>
    </source>
</evidence>